<organism evidence="1 2">
    <name type="scientific">Lysobacter niastensis</name>
    <dbReference type="NCBI Taxonomy" id="380629"/>
    <lineage>
        <taxon>Bacteria</taxon>
        <taxon>Pseudomonadati</taxon>
        <taxon>Pseudomonadota</taxon>
        <taxon>Gammaproteobacteria</taxon>
        <taxon>Lysobacterales</taxon>
        <taxon>Lysobacteraceae</taxon>
        <taxon>Lysobacter</taxon>
    </lineage>
</organism>
<gene>
    <name evidence="1" type="ORF">J2X06_000479</name>
</gene>
<sequence length="81" mass="8966">MSRFEFATSASLLAAFDERLDWIDSDAADAASALEVPQAPAIRHVHGDRDAEFGVGYGNSSGYADGRHYVTHWATRMFRFV</sequence>
<reference evidence="1 2" key="1">
    <citation type="submission" date="2023-07" db="EMBL/GenBank/DDBJ databases">
        <title>Sorghum-associated microbial communities from plants grown in Nebraska, USA.</title>
        <authorList>
            <person name="Schachtman D."/>
        </authorList>
    </citation>
    <scope>NUCLEOTIDE SEQUENCE [LARGE SCALE GENOMIC DNA]</scope>
    <source>
        <strain evidence="1 2">BE198</strain>
    </source>
</reference>
<proteinExistence type="predicted"/>
<name>A0ABU1W6U1_9GAMM</name>
<evidence type="ECO:0000313" key="1">
    <source>
        <dbReference type="EMBL" id="MDR7133295.1"/>
    </source>
</evidence>
<dbReference type="RefSeq" id="WP_310057782.1">
    <property type="nucleotide sequence ID" value="NZ_JAVDVY010000001.1"/>
</dbReference>
<accession>A0ABU1W6U1</accession>
<evidence type="ECO:0000313" key="2">
    <source>
        <dbReference type="Proteomes" id="UP001251524"/>
    </source>
</evidence>
<comment type="caution">
    <text evidence="1">The sequence shown here is derived from an EMBL/GenBank/DDBJ whole genome shotgun (WGS) entry which is preliminary data.</text>
</comment>
<keyword evidence="2" id="KW-1185">Reference proteome</keyword>
<dbReference type="Proteomes" id="UP001251524">
    <property type="component" value="Unassembled WGS sequence"/>
</dbReference>
<dbReference type="EMBL" id="JAVDVY010000001">
    <property type="protein sequence ID" value="MDR7133295.1"/>
    <property type="molecule type" value="Genomic_DNA"/>
</dbReference>
<protein>
    <submittedName>
        <fullName evidence="1">Uncharacterized protein</fullName>
    </submittedName>
</protein>